<gene>
    <name evidence="2" type="ORF">P2L57_15950</name>
</gene>
<comment type="caution">
    <text evidence="2">The sequence shown here is derived from an EMBL/GenBank/DDBJ whole genome shotgun (WGS) entry which is preliminary data.</text>
</comment>
<feature type="coiled-coil region" evidence="1">
    <location>
        <begin position="45"/>
        <end position="72"/>
    </location>
</feature>
<keyword evidence="3" id="KW-1185">Reference proteome</keyword>
<sequence>MQVLLTPGGDAVAVMKSAELVLAEAALMHYVAGPGRDSNLAARMMAELVGANEAAERRAEEAATEAEGAASA</sequence>
<dbReference type="Proteomes" id="UP001220022">
    <property type="component" value="Unassembled WGS sequence"/>
</dbReference>
<accession>A0ABT5YZZ4</accession>
<evidence type="ECO:0000256" key="1">
    <source>
        <dbReference type="SAM" id="Coils"/>
    </source>
</evidence>
<reference evidence="2 3" key="1">
    <citation type="submission" date="2023-03" db="EMBL/GenBank/DDBJ databases">
        <title>Draft genome sequence of type strain Streptomyces ferralitis JCM 14344.</title>
        <authorList>
            <person name="Klaysubun C."/>
            <person name="Duangmal K."/>
        </authorList>
    </citation>
    <scope>NUCLEOTIDE SEQUENCE [LARGE SCALE GENOMIC DNA]</scope>
    <source>
        <strain evidence="2 3">JCM 14344</strain>
    </source>
</reference>
<name>A0ABT5YZZ4_9ACTN</name>
<protein>
    <submittedName>
        <fullName evidence="2">Uncharacterized protein</fullName>
    </submittedName>
</protein>
<organism evidence="2 3">
    <name type="scientific">Streptantibioticus ferralitis</name>
    <dbReference type="NCBI Taxonomy" id="236510"/>
    <lineage>
        <taxon>Bacteria</taxon>
        <taxon>Bacillati</taxon>
        <taxon>Actinomycetota</taxon>
        <taxon>Actinomycetes</taxon>
        <taxon>Kitasatosporales</taxon>
        <taxon>Streptomycetaceae</taxon>
        <taxon>Streptantibioticus</taxon>
    </lineage>
</organism>
<keyword evidence="1" id="KW-0175">Coiled coil</keyword>
<dbReference type="RefSeq" id="WP_275814760.1">
    <property type="nucleotide sequence ID" value="NZ_BAAANM010000023.1"/>
</dbReference>
<dbReference type="EMBL" id="JARHTQ010000009">
    <property type="protein sequence ID" value="MDF2257171.1"/>
    <property type="molecule type" value="Genomic_DNA"/>
</dbReference>
<proteinExistence type="predicted"/>
<evidence type="ECO:0000313" key="3">
    <source>
        <dbReference type="Proteomes" id="UP001220022"/>
    </source>
</evidence>
<evidence type="ECO:0000313" key="2">
    <source>
        <dbReference type="EMBL" id="MDF2257171.1"/>
    </source>
</evidence>